<evidence type="ECO:0000256" key="2">
    <source>
        <dbReference type="ARBA" id="ARBA00012438"/>
    </source>
</evidence>
<keyword evidence="8" id="KW-0067">ATP-binding</keyword>
<dbReference type="InterPro" id="IPR035965">
    <property type="entry name" value="PAS-like_dom_sf"/>
</dbReference>
<evidence type="ECO:0000313" key="8">
    <source>
        <dbReference type="EMBL" id="MFC7671080.1"/>
    </source>
</evidence>
<proteinExistence type="predicted"/>
<dbReference type="CDD" id="cd16917">
    <property type="entry name" value="HATPase_UhpB-NarQ-NarX-like"/>
    <property type="match status" value="1"/>
</dbReference>
<dbReference type="SUPFAM" id="SSF55785">
    <property type="entry name" value="PYP-like sensor domain (PAS domain)"/>
    <property type="match status" value="1"/>
</dbReference>
<reference evidence="9" key="1">
    <citation type="journal article" date="2019" name="Int. J. Syst. Evol. Microbiol.">
        <title>The Global Catalogue of Microorganisms (GCM) 10K type strain sequencing project: providing services to taxonomists for standard genome sequencing and annotation.</title>
        <authorList>
            <consortium name="The Broad Institute Genomics Platform"/>
            <consortium name="The Broad Institute Genome Sequencing Center for Infectious Disease"/>
            <person name="Wu L."/>
            <person name="Ma J."/>
        </authorList>
    </citation>
    <scope>NUCLEOTIDE SEQUENCE [LARGE SCALE GENOMIC DNA]</scope>
    <source>
        <strain evidence="9">JCM 19635</strain>
    </source>
</reference>
<dbReference type="PANTHER" id="PTHR24421">
    <property type="entry name" value="NITRATE/NITRITE SENSOR PROTEIN NARX-RELATED"/>
    <property type="match status" value="1"/>
</dbReference>
<evidence type="ECO:0000259" key="7">
    <source>
        <dbReference type="PROSITE" id="PS50109"/>
    </source>
</evidence>
<name>A0ABW2UFR6_9BACT</name>
<keyword evidence="3" id="KW-0808">Transferase</keyword>
<dbReference type="InterPro" id="IPR003594">
    <property type="entry name" value="HATPase_dom"/>
</dbReference>
<evidence type="ECO:0000256" key="3">
    <source>
        <dbReference type="ARBA" id="ARBA00022679"/>
    </source>
</evidence>
<dbReference type="PROSITE" id="PS50109">
    <property type="entry name" value="HIS_KIN"/>
    <property type="match status" value="1"/>
</dbReference>
<sequence length="451" mass="49196">MHLLRSVRDAEGQITDFEVVMANAAADALAGQAITGRRMLVDWPFAREIGLFDAVVNTTETGAALDLEHFFRAPGIEGWYRWTAVQLGDGVVMAIENITARKQTEHAVQQTKDLLQAMFNATLDSFEVLQCVRDEAGHIVDFEWVLTNDAAHRLLERRDLVGLRLLQEEPTMRSSGVYARFCEVVQQQPRDFELSYPEPRTETWYHVAAAPFGDGLVVSWHDITARRNATAELMRLQAGAAAAAGQRRAPCPGGGAPPHCRKPPKWPGPAAVRRPGCSSARPALTDPTALASSHGKALQLLQTAIAQTRTISHELIPTILEDFGLVAAVREICQATSTPQCRLTCVADALPQLPPALALALYRMAQELATNIVKHAQSSTGTLSLFQRQGWLVLQAYDKGQGFDSSQPRNAGSGLKIIQNRVQLLNGQFRLRSSAGRGTLVSVLLPPAPQP</sequence>
<feature type="domain" description="Histidine kinase" evidence="7">
    <location>
        <begin position="361"/>
        <end position="449"/>
    </location>
</feature>
<keyword evidence="5" id="KW-0902">Two-component regulatory system</keyword>
<dbReference type="Gene3D" id="3.30.565.10">
    <property type="entry name" value="Histidine kinase-like ATPase, C-terminal domain"/>
    <property type="match status" value="1"/>
</dbReference>
<dbReference type="RefSeq" id="WP_380206957.1">
    <property type="nucleotide sequence ID" value="NZ_JBHTEK010000005.1"/>
</dbReference>
<protein>
    <recommendedName>
        <fullName evidence="2">histidine kinase</fullName>
        <ecNumber evidence="2">2.7.13.3</ecNumber>
    </recommendedName>
</protein>
<dbReference type="EC" id="2.7.13.3" evidence="2"/>
<dbReference type="SUPFAM" id="SSF55874">
    <property type="entry name" value="ATPase domain of HSP90 chaperone/DNA topoisomerase II/histidine kinase"/>
    <property type="match status" value="1"/>
</dbReference>
<dbReference type="InterPro" id="IPR036890">
    <property type="entry name" value="HATPase_C_sf"/>
</dbReference>
<gene>
    <name evidence="8" type="ORF">ACFQT0_29560</name>
</gene>
<feature type="region of interest" description="Disordered" evidence="6">
    <location>
        <begin position="247"/>
        <end position="278"/>
    </location>
</feature>
<evidence type="ECO:0000256" key="6">
    <source>
        <dbReference type="SAM" id="MobiDB-lite"/>
    </source>
</evidence>
<comment type="caution">
    <text evidence="8">The sequence shown here is derived from an EMBL/GenBank/DDBJ whole genome shotgun (WGS) entry which is preliminary data.</text>
</comment>
<comment type="catalytic activity">
    <reaction evidence="1">
        <text>ATP + protein L-histidine = ADP + protein N-phospho-L-histidine.</text>
        <dbReference type="EC" id="2.7.13.3"/>
    </reaction>
</comment>
<dbReference type="InterPro" id="IPR050482">
    <property type="entry name" value="Sensor_HK_TwoCompSys"/>
</dbReference>
<dbReference type="Gene3D" id="3.30.450.20">
    <property type="entry name" value="PAS domain"/>
    <property type="match status" value="2"/>
</dbReference>
<dbReference type="InterPro" id="IPR004358">
    <property type="entry name" value="Sig_transdc_His_kin-like_C"/>
</dbReference>
<dbReference type="SMART" id="SM00387">
    <property type="entry name" value="HATPase_c"/>
    <property type="match status" value="1"/>
</dbReference>
<keyword evidence="8" id="KW-0547">Nucleotide-binding</keyword>
<evidence type="ECO:0000256" key="1">
    <source>
        <dbReference type="ARBA" id="ARBA00000085"/>
    </source>
</evidence>
<organism evidence="8 9">
    <name type="scientific">Hymenobacter humi</name>
    <dbReference type="NCBI Taxonomy" id="1411620"/>
    <lineage>
        <taxon>Bacteria</taxon>
        <taxon>Pseudomonadati</taxon>
        <taxon>Bacteroidota</taxon>
        <taxon>Cytophagia</taxon>
        <taxon>Cytophagales</taxon>
        <taxon>Hymenobacteraceae</taxon>
        <taxon>Hymenobacter</taxon>
    </lineage>
</organism>
<evidence type="ECO:0000256" key="5">
    <source>
        <dbReference type="ARBA" id="ARBA00023012"/>
    </source>
</evidence>
<evidence type="ECO:0000256" key="4">
    <source>
        <dbReference type="ARBA" id="ARBA00022777"/>
    </source>
</evidence>
<dbReference type="Pfam" id="PF02518">
    <property type="entry name" value="HATPase_c"/>
    <property type="match status" value="1"/>
</dbReference>
<keyword evidence="4" id="KW-0418">Kinase</keyword>
<dbReference type="PRINTS" id="PR00344">
    <property type="entry name" value="BCTRLSENSOR"/>
</dbReference>
<dbReference type="EMBL" id="JBHTEK010000005">
    <property type="protein sequence ID" value="MFC7671080.1"/>
    <property type="molecule type" value="Genomic_DNA"/>
</dbReference>
<accession>A0ABW2UFR6</accession>
<dbReference type="InterPro" id="IPR005467">
    <property type="entry name" value="His_kinase_dom"/>
</dbReference>
<evidence type="ECO:0000313" key="9">
    <source>
        <dbReference type="Proteomes" id="UP001596513"/>
    </source>
</evidence>
<dbReference type="GO" id="GO:0005524">
    <property type="term" value="F:ATP binding"/>
    <property type="evidence" value="ECO:0007669"/>
    <property type="project" value="UniProtKB-KW"/>
</dbReference>
<keyword evidence="9" id="KW-1185">Reference proteome</keyword>
<dbReference type="PANTHER" id="PTHR24421:SF10">
    <property type="entry name" value="NITRATE_NITRITE SENSOR PROTEIN NARQ"/>
    <property type="match status" value="1"/>
</dbReference>
<dbReference type="Proteomes" id="UP001596513">
    <property type="component" value="Unassembled WGS sequence"/>
</dbReference>